<reference evidence="10" key="1">
    <citation type="submission" date="2025-08" db="UniProtKB">
        <authorList>
            <consortium name="RefSeq"/>
        </authorList>
    </citation>
    <scope>IDENTIFICATION</scope>
</reference>
<keyword evidence="6" id="KW-0378">Hydrolase</keyword>
<dbReference type="GO" id="GO:0046872">
    <property type="term" value="F:metal ion binding"/>
    <property type="evidence" value="ECO:0007669"/>
    <property type="project" value="UniProtKB-KW"/>
</dbReference>
<feature type="domain" description="DDE Tnp4" evidence="8">
    <location>
        <begin position="173"/>
        <end position="334"/>
    </location>
</feature>
<dbReference type="InterPro" id="IPR027806">
    <property type="entry name" value="HARBI1_dom"/>
</dbReference>
<dbReference type="AlphaFoldDB" id="A0AB39ZCP7"/>
<evidence type="ECO:0000259" key="8">
    <source>
        <dbReference type="Pfam" id="PF13359"/>
    </source>
</evidence>
<dbReference type="Proteomes" id="UP001652628">
    <property type="component" value="Chromosome 3"/>
</dbReference>
<keyword evidence="5" id="KW-0479">Metal-binding</keyword>
<protein>
    <submittedName>
        <fullName evidence="10">Nuclease HARBI1</fullName>
    </submittedName>
</protein>
<evidence type="ECO:0000256" key="4">
    <source>
        <dbReference type="ARBA" id="ARBA00022722"/>
    </source>
</evidence>
<sequence>MLNSRKATTVFAFGLATCILELERQEKQQQRRNKQRFRPYLKKRGNLENLLQSPTVFFENFHMSEITFNALFGLVEKHLVSKRNTDPKTISIPPKNQLGIILQFLATGELKRHSGYRNHINTQDLRTILEEVCDSICEGLQHEFPKWTTENMLKWADEFEKKYKFPNCLGVVGGKHVAIKKPSNSDDLFLNYKGFHSVVIVAICDAFYRFTYIDVGAFGKGGDQHAFTQSKLGKDLLSDKLPFPKDSMLNDDETPYFIAGNDAFPLHLRLMKPYYGKHLDVKEQVFNSKLSDTLRCIENAFAILSARWMAFQRTLPNQPYEAQKIIAACCYLHNFLMRESPETYTIAPDSEIPPNTVMTELRPCRRGRPLDYCKEQRNNLKEYLNSCA</sequence>
<comment type="cofactor">
    <cofactor evidence="1">
        <name>a divalent metal cation</name>
        <dbReference type="ChEBI" id="CHEBI:60240"/>
    </cofactor>
</comment>
<evidence type="ECO:0000256" key="2">
    <source>
        <dbReference type="ARBA" id="ARBA00004123"/>
    </source>
</evidence>
<gene>
    <name evidence="10" type="primary">LOC108012433</name>
</gene>
<dbReference type="PANTHER" id="PTHR22930:SF269">
    <property type="entry name" value="NUCLEASE HARBI1-LIKE PROTEIN"/>
    <property type="match status" value="1"/>
</dbReference>
<organism evidence="9 10">
    <name type="scientific">Drosophila suzukii</name>
    <name type="common">Spotted-wing drosophila fruit fly</name>
    <dbReference type="NCBI Taxonomy" id="28584"/>
    <lineage>
        <taxon>Eukaryota</taxon>
        <taxon>Metazoa</taxon>
        <taxon>Ecdysozoa</taxon>
        <taxon>Arthropoda</taxon>
        <taxon>Hexapoda</taxon>
        <taxon>Insecta</taxon>
        <taxon>Pterygota</taxon>
        <taxon>Neoptera</taxon>
        <taxon>Endopterygota</taxon>
        <taxon>Diptera</taxon>
        <taxon>Brachycera</taxon>
        <taxon>Muscomorpha</taxon>
        <taxon>Ephydroidea</taxon>
        <taxon>Drosophilidae</taxon>
        <taxon>Drosophila</taxon>
        <taxon>Sophophora</taxon>
    </lineage>
</organism>
<evidence type="ECO:0000313" key="9">
    <source>
        <dbReference type="Proteomes" id="UP001652628"/>
    </source>
</evidence>
<dbReference type="GeneID" id="108012433"/>
<dbReference type="PANTHER" id="PTHR22930">
    <property type="match status" value="1"/>
</dbReference>
<evidence type="ECO:0000313" key="10">
    <source>
        <dbReference type="RefSeq" id="XP_016933287.2"/>
    </source>
</evidence>
<dbReference type="GO" id="GO:0004518">
    <property type="term" value="F:nuclease activity"/>
    <property type="evidence" value="ECO:0007669"/>
    <property type="project" value="UniProtKB-KW"/>
</dbReference>
<proteinExistence type="inferred from homology"/>
<keyword evidence="9" id="KW-1185">Reference proteome</keyword>
<dbReference type="GO" id="GO:0005634">
    <property type="term" value="C:nucleus"/>
    <property type="evidence" value="ECO:0007669"/>
    <property type="project" value="UniProtKB-SubCell"/>
</dbReference>
<name>A0AB39ZCP7_DROSZ</name>
<comment type="similarity">
    <text evidence="3">Belongs to the HARBI1 family.</text>
</comment>
<evidence type="ECO:0000256" key="6">
    <source>
        <dbReference type="ARBA" id="ARBA00022801"/>
    </source>
</evidence>
<accession>A0AB39ZCP7</accession>
<keyword evidence="4" id="KW-0540">Nuclease</keyword>
<dbReference type="RefSeq" id="XP_016933287.2">
    <property type="nucleotide sequence ID" value="XM_017077798.4"/>
</dbReference>
<comment type="subcellular location">
    <subcellularLocation>
        <location evidence="2">Nucleus</location>
    </subcellularLocation>
</comment>
<evidence type="ECO:0000256" key="1">
    <source>
        <dbReference type="ARBA" id="ARBA00001968"/>
    </source>
</evidence>
<dbReference type="InterPro" id="IPR045249">
    <property type="entry name" value="HARBI1-like"/>
</dbReference>
<evidence type="ECO:0000256" key="5">
    <source>
        <dbReference type="ARBA" id="ARBA00022723"/>
    </source>
</evidence>
<dbReference type="GO" id="GO:0016787">
    <property type="term" value="F:hydrolase activity"/>
    <property type="evidence" value="ECO:0007669"/>
    <property type="project" value="UniProtKB-KW"/>
</dbReference>
<evidence type="ECO:0000256" key="7">
    <source>
        <dbReference type="ARBA" id="ARBA00023242"/>
    </source>
</evidence>
<evidence type="ECO:0000256" key="3">
    <source>
        <dbReference type="ARBA" id="ARBA00006958"/>
    </source>
</evidence>
<dbReference type="Pfam" id="PF13359">
    <property type="entry name" value="DDE_Tnp_4"/>
    <property type="match status" value="1"/>
</dbReference>
<keyword evidence="7" id="KW-0539">Nucleus</keyword>